<keyword evidence="2" id="KW-1185">Reference proteome</keyword>
<evidence type="ECO:0000313" key="2">
    <source>
        <dbReference type="Proteomes" id="UP000318437"/>
    </source>
</evidence>
<organism evidence="1 2">
    <name type="scientific">Bythopirellula polymerisocia</name>
    <dbReference type="NCBI Taxonomy" id="2528003"/>
    <lineage>
        <taxon>Bacteria</taxon>
        <taxon>Pseudomonadati</taxon>
        <taxon>Planctomycetota</taxon>
        <taxon>Planctomycetia</taxon>
        <taxon>Pirellulales</taxon>
        <taxon>Lacipirellulaceae</taxon>
        <taxon>Bythopirellula</taxon>
    </lineage>
</organism>
<name>A0A5C6CTY8_9BACT</name>
<gene>
    <name evidence="1" type="ORF">Pla144_20970</name>
</gene>
<dbReference type="Proteomes" id="UP000318437">
    <property type="component" value="Unassembled WGS sequence"/>
</dbReference>
<proteinExistence type="predicted"/>
<evidence type="ECO:0000313" key="1">
    <source>
        <dbReference type="EMBL" id="TWU27325.1"/>
    </source>
</evidence>
<dbReference type="EMBL" id="SJPS01000003">
    <property type="protein sequence ID" value="TWU27325.1"/>
    <property type="molecule type" value="Genomic_DNA"/>
</dbReference>
<accession>A0A5C6CTY8</accession>
<reference evidence="1 2" key="1">
    <citation type="submission" date="2019-02" db="EMBL/GenBank/DDBJ databases">
        <title>Deep-cultivation of Planctomycetes and their phenomic and genomic characterization uncovers novel biology.</title>
        <authorList>
            <person name="Wiegand S."/>
            <person name="Jogler M."/>
            <person name="Boedeker C."/>
            <person name="Pinto D."/>
            <person name="Vollmers J."/>
            <person name="Rivas-Marin E."/>
            <person name="Kohn T."/>
            <person name="Peeters S.H."/>
            <person name="Heuer A."/>
            <person name="Rast P."/>
            <person name="Oberbeckmann S."/>
            <person name="Bunk B."/>
            <person name="Jeske O."/>
            <person name="Meyerdierks A."/>
            <person name="Storesund J.E."/>
            <person name="Kallscheuer N."/>
            <person name="Luecker S."/>
            <person name="Lage O.M."/>
            <person name="Pohl T."/>
            <person name="Merkel B.J."/>
            <person name="Hornburger P."/>
            <person name="Mueller R.-W."/>
            <person name="Bruemmer F."/>
            <person name="Labrenz M."/>
            <person name="Spormann A.M."/>
            <person name="Op Den Camp H."/>
            <person name="Overmann J."/>
            <person name="Amann R."/>
            <person name="Jetten M.S.M."/>
            <person name="Mascher T."/>
            <person name="Medema M.H."/>
            <person name="Devos D.P."/>
            <person name="Kaster A.-K."/>
            <person name="Ovreas L."/>
            <person name="Rohde M."/>
            <person name="Galperin M.Y."/>
            <person name="Jogler C."/>
        </authorList>
    </citation>
    <scope>NUCLEOTIDE SEQUENCE [LARGE SCALE GENOMIC DNA]</scope>
    <source>
        <strain evidence="1 2">Pla144</strain>
    </source>
</reference>
<sequence>MWQRIGVGFSTLGFGWLVVAMLWNWQPVNAASLQPTGLAGAGLITHVQDVDGRPLRVIVIDPAARVMGVYDISRDTGEIQLKSIRDLSADLQMLEFNSGAPSPADIKNSIKRK</sequence>
<comment type="caution">
    <text evidence="1">The sequence shown here is derived from an EMBL/GenBank/DDBJ whole genome shotgun (WGS) entry which is preliminary data.</text>
</comment>
<dbReference type="AlphaFoldDB" id="A0A5C6CTY8"/>
<protein>
    <submittedName>
        <fullName evidence="1">Uncharacterized protein</fullName>
    </submittedName>
</protein>